<organism evidence="1 2">
    <name type="scientific">Noviherbaspirillum saxi</name>
    <dbReference type="NCBI Taxonomy" id="2320863"/>
    <lineage>
        <taxon>Bacteria</taxon>
        <taxon>Pseudomonadati</taxon>
        <taxon>Pseudomonadota</taxon>
        <taxon>Betaproteobacteria</taxon>
        <taxon>Burkholderiales</taxon>
        <taxon>Oxalobacteraceae</taxon>
        <taxon>Noviherbaspirillum</taxon>
    </lineage>
</organism>
<dbReference type="GO" id="GO:0005829">
    <property type="term" value="C:cytosol"/>
    <property type="evidence" value="ECO:0007669"/>
    <property type="project" value="TreeGrafter"/>
</dbReference>
<dbReference type="Gene3D" id="1.10.472.150">
    <property type="entry name" value="Glucose-regulated metallo-peptidase M90, N-terminal domain"/>
    <property type="match status" value="1"/>
</dbReference>
<evidence type="ECO:0000313" key="2">
    <source>
        <dbReference type="Proteomes" id="UP000265955"/>
    </source>
</evidence>
<dbReference type="GO" id="GO:0004177">
    <property type="term" value="F:aminopeptidase activity"/>
    <property type="evidence" value="ECO:0007669"/>
    <property type="project" value="TreeGrafter"/>
</dbReference>
<gene>
    <name evidence="1" type="ORF">D3871_15960</name>
</gene>
<protein>
    <submittedName>
        <fullName evidence="1">Zinc-dependent peptidase</fullName>
    </submittedName>
</protein>
<dbReference type="RefSeq" id="WP_119770121.1">
    <property type="nucleotide sequence ID" value="NZ_QYUO01000002.1"/>
</dbReference>
<dbReference type="SUPFAM" id="SSF55486">
    <property type="entry name" value="Metalloproteases ('zincins'), catalytic domain"/>
    <property type="match status" value="1"/>
</dbReference>
<dbReference type="InterPro" id="IPR042252">
    <property type="entry name" value="MtfA_N"/>
</dbReference>
<reference evidence="2" key="1">
    <citation type="submission" date="2018-09" db="EMBL/GenBank/DDBJ databases">
        <authorList>
            <person name="Zhu H."/>
        </authorList>
    </citation>
    <scope>NUCLEOTIDE SEQUENCE [LARGE SCALE GENOMIC DNA]</scope>
    <source>
        <strain evidence="2">K1R23-30</strain>
    </source>
</reference>
<dbReference type="InterPro" id="IPR010384">
    <property type="entry name" value="MtfA_fam"/>
</dbReference>
<dbReference type="PANTHER" id="PTHR30164:SF2">
    <property type="entry name" value="PROTEIN MTFA"/>
    <property type="match status" value="1"/>
</dbReference>
<dbReference type="AlphaFoldDB" id="A0A3A3FJT8"/>
<evidence type="ECO:0000313" key="1">
    <source>
        <dbReference type="EMBL" id="RJF94971.1"/>
    </source>
</evidence>
<dbReference type="GO" id="GO:0008237">
    <property type="term" value="F:metallopeptidase activity"/>
    <property type="evidence" value="ECO:0007669"/>
    <property type="project" value="InterPro"/>
</dbReference>
<dbReference type="OrthoDB" id="9786424at2"/>
<dbReference type="Gene3D" id="3.40.390.10">
    <property type="entry name" value="Collagenase (Catalytic Domain)"/>
    <property type="match status" value="1"/>
</dbReference>
<sequence>MQWLRQLFSREKPRIPDEMWRATLNRLPFLQRLSQDDLLRLKGLSEALLARKSFTGAGAFDLTDDIAVQIAAQACLPVLNLTLDLYDDMVGIIIYPAAFVIPQAEMDEAGVVHEWHEPVSGEALDAGGAVVLSWEDAADTDVAGYNVVIHEFAHKLDMANGPPNGFPPFLPAWHRELDAREWQQVFSGAYDDFMHRVEKLERALPEHFDDTDPAHAAMYDDLSADLPLDPYAAKHPAEFFAVASEAFFVLPETLAGAYPDVYRLLSRYYRQDPLSMSQ</sequence>
<dbReference type="InterPro" id="IPR024079">
    <property type="entry name" value="MetalloPept_cat_dom_sf"/>
</dbReference>
<keyword evidence="2" id="KW-1185">Reference proteome</keyword>
<dbReference type="CDD" id="cd20169">
    <property type="entry name" value="Peptidase_M90_mtfA"/>
    <property type="match status" value="1"/>
</dbReference>
<dbReference type="Pfam" id="PF06167">
    <property type="entry name" value="Peptidase_M90"/>
    <property type="match status" value="1"/>
</dbReference>
<comment type="caution">
    <text evidence="1">The sequence shown here is derived from an EMBL/GenBank/DDBJ whole genome shotgun (WGS) entry which is preliminary data.</text>
</comment>
<name>A0A3A3FJT8_9BURK</name>
<dbReference type="Proteomes" id="UP000265955">
    <property type="component" value="Unassembled WGS sequence"/>
</dbReference>
<accession>A0A3A3FJT8</accession>
<dbReference type="PANTHER" id="PTHR30164">
    <property type="entry name" value="MTFA PEPTIDASE"/>
    <property type="match status" value="1"/>
</dbReference>
<proteinExistence type="predicted"/>
<dbReference type="EMBL" id="QYUO01000002">
    <property type="protein sequence ID" value="RJF94971.1"/>
    <property type="molecule type" value="Genomic_DNA"/>
</dbReference>